<dbReference type="PANTHER" id="PTHR43794:SF11">
    <property type="entry name" value="AMIDOHYDROLASE-RELATED DOMAIN-CONTAINING PROTEIN"/>
    <property type="match status" value="1"/>
</dbReference>
<comment type="similarity">
    <text evidence="1">Belongs to the metallo-dependent hydrolases superfamily. ATZ/TRZ family.</text>
</comment>
<dbReference type="InterPro" id="IPR006680">
    <property type="entry name" value="Amidohydro-rel"/>
</dbReference>
<dbReference type="Pfam" id="PF01979">
    <property type="entry name" value="Amidohydro_1"/>
    <property type="match status" value="1"/>
</dbReference>
<reference evidence="5" key="1">
    <citation type="journal article" date="2014" name="BMC Genomics">
        <title>Genome sequencing of two Neorhizobium galegae strains reveals a noeT gene responsible for the unusual acetylation of the nodulation factors.</title>
        <authorList>
            <person name="Osterman J."/>
            <person name="Marsh J."/>
            <person name="Laine P.K."/>
            <person name="Zeng Z."/>
            <person name="Alatalo E."/>
            <person name="Sullivan J.T."/>
            <person name="Young J.P."/>
            <person name="Thomas-Oates J."/>
            <person name="Paulin L."/>
            <person name="Lindstrom K."/>
        </authorList>
    </citation>
    <scope>NUCLEOTIDE SEQUENCE [LARGE SCALE GENOMIC DNA]</scope>
    <source>
        <strain evidence="5">HAMBI 1141</strain>
    </source>
</reference>
<dbReference type="SUPFAM" id="SSF51556">
    <property type="entry name" value="Metallo-dependent hydrolases"/>
    <property type="match status" value="1"/>
</dbReference>
<proteinExistence type="inferred from homology"/>
<feature type="domain" description="Amidohydrolase-related" evidence="3">
    <location>
        <begin position="44"/>
        <end position="362"/>
    </location>
</feature>
<dbReference type="EMBL" id="HG938355">
    <property type="protein sequence ID" value="CDN54660.1"/>
    <property type="molecule type" value="Genomic_DNA"/>
</dbReference>
<dbReference type="AlphaFoldDB" id="A0A068TBC6"/>
<dbReference type="SUPFAM" id="SSF51338">
    <property type="entry name" value="Composite domain of metallo-dependent hydrolases"/>
    <property type="match status" value="1"/>
</dbReference>
<name>A0A068TBC6_NEOGA</name>
<dbReference type="Gene3D" id="3.20.20.140">
    <property type="entry name" value="Metal-dependent hydrolases"/>
    <property type="match status" value="1"/>
</dbReference>
<dbReference type="InterPro" id="IPR032466">
    <property type="entry name" value="Metal_Hydrolase"/>
</dbReference>
<evidence type="ECO:0000256" key="1">
    <source>
        <dbReference type="ARBA" id="ARBA00006745"/>
    </source>
</evidence>
<dbReference type="Proteomes" id="UP000028186">
    <property type="component" value="Chromosome I"/>
</dbReference>
<organism evidence="4 5">
    <name type="scientific">Neorhizobium galegae bv. officinalis bv. officinalis str. HAMBI 1141</name>
    <dbReference type="NCBI Taxonomy" id="1028801"/>
    <lineage>
        <taxon>Bacteria</taxon>
        <taxon>Pseudomonadati</taxon>
        <taxon>Pseudomonadota</taxon>
        <taxon>Alphaproteobacteria</taxon>
        <taxon>Hyphomicrobiales</taxon>
        <taxon>Rhizobiaceae</taxon>
        <taxon>Rhizobium/Agrobacterium group</taxon>
        <taxon>Neorhizobium</taxon>
    </lineage>
</organism>
<dbReference type="PANTHER" id="PTHR43794">
    <property type="entry name" value="AMINOHYDROLASE SSNA-RELATED"/>
    <property type="match status" value="1"/>
</dbReference>
<keyword evidence="2" id="KW-0378">Hydrolase</keyword>
<protein>
    <submittedName>
        <fullName evidence="4">5-methylthioadenosine/S-adenosylhomocysteine deaminase</fullName>
    </submittedName>
</protein>
<dbReference type="GO" id="GO:0016810">
    <property type="term" value="F:hydrolase activity, acting on carbon-nitrogen (but not peptide) bonds"/>
    <property type="evidence" value="ECO:0007669"/>
    <property type="project" value="InterPro"/>
</dbReference>
<evidence type="ECO:0000256" key="2">
    <source>
        <dbReference type="ARBA" id="ARBA00022801"/>
    </source>
</evidence>
<dbReference type="InterPro" id="IPR011059">
    <property type="entry name" value="Metal-dep_hydrolase_composite"/>
</dbReference>
<dbReference type="eggNOG" id="COG0402">
    <property type="taxonomic scope" value="Bacteria"/>
</dbReference>
<evidence type="ECO:0000313" key="4">
    <source>
        <dbReference type="EMBL" id="CDN54660.1"/>
    </source>
</evidence>
<evidence type="ECO:0000313" key="5">
    <source>
        <dbReference type="Proteomes" id="UP000028186"/>
    </source>
</evidence>
<gene>
    <name evidence="4" type="ORF">RG1141_CH23210</name>
</gene>
<sequence>MTSNEDTRFLQHPGHKKALRGDAAQAALPALASAIPLVPGDLLMPMPVNAHDHGYGIRTLDFGSLDDALETWIPTMRLRPRTDAYLEALVAFGRLAKTGVAATIHCHNSLNAARMVDEALEVIRAAKDVGIRLGLSCPLLDHDAWAYDGGPEQLKPFLNPADWEALSPLAPRYAPFRDQLAAADAVAAANSNSLVDVQYGPVGPQWCSNALLEAIAGASAANNRRIHMHLLESPRQRAWLDRRFPQGIVRYLDDIGFLSPRLAVAHGVQLRPDEYELLAERGVQLVSNPSANLRLRSGTAPLADAVKSGLRFGIGLDGGAFDDDQDLWREMRLLYFLHGGRELERDFTAANIFDAAIRTGATVVNAPLGEDFTVVDYEALIADSVFDDLDEAEVLLNRMSAAHAKAVYVAGRPVMQDGRLVNVDFETARKELLAQAKADLPRLAIERERCGKLIAATRAYYGSWTNA</sequence>
<dbReference type="KEGG" id="ngl:RG1141_CH23210"/>
<accession>A0A068TBC6</accession>
<dbReference type="InterPro" id="IPR050287">
    <property type="entry name" value="MTA/SAH_deaminase"/>
</dbReference>
<dbReference type="HOGENOM" id="CLU_012358_2_2_5"/>
<dbReference type="RefSeq" id="WP_038543927.1">
    <property type="nucleotide sequence ID" value="NZ_HG938355.1"/>
</dbReference>
<evidence type="ECO:0000259" key="3">
    <source>
        <dbReference type="Pfam" id="PF01979"/>
    </source>
</evidence>
<dbReference type="PATRIC" id="fig|1028801.3.peg.2364"/>